<dbReference type="SUPFAM" id="SSF53098">
    <property type="entry name" value="Ribonuclease H-like"/>
    <property type="match status" value="1"/>
</dbReference>
<dbReference type="InterPro" id="IPR012337">
    <property type="entry name" value="RNaseH-like_sf"/>
</dbReference>
<dbReference type="SMART" id="SM00950">
    <property type="entry name" value="Piwi"/>
    <property type="match status" value="1"/>
</dbReference>
<name>A0AAD7J7Q8_9AGAR</name>
<dbReference type="Pfam" id="PF16487">
    <property type="entry name" value="ArgoMid"/>
    <property type="match status" value="1"/>
</dbReference>
<organism evidence="3 4">
    <name type="scientific">Mycena maculata</name>
    <dbReference type="NCBI Taxonomy" id="230809"/>
    <lineage>
        <taxon>Eukaryota</taxon>
        <taxon>Fungi</taxon>
        <taxon>Dikarya</taxon>
        <taxon>Basidiomycota</taxon>
        <taxon>Agaricomycotina</taxon>
        <taxon>Agaricomycetes</taxon>
        <taxon>Agaricomycetidae</taxon>
        <taxon>Agaricales</taxon>
        <taxon>Marasmiineae</taxon>
        <taxon>Mycenaceae</taxon>
        <taxon>Mycena</taxon>
    </lineage>
</organism>
<dbReference type="InterPro" id="IPR003165">
    <property type="entry name" value="Piwi"/>
</dbReference>
<dbReference type="PROSITE" id="PS50822">
    <property type="entry name" value="PIWI"/>
    <property type="match status" value="1"/>
</dbReference>
<dbReference type="Gene3D" id="3.30.420.10">
    <property type="entry name" value="Ribonuclease H-like superfamily/Ribonuclease H"/>
    <property type="match status" value="1"/>
</dbReference>
<dbReference type="Pfam" id="PF02170">
    <property type="entry name" value="PAZ"/>
    <property type="match status" value="1"/>
</dbReference>
<dbReference type="Gene3D" id="2.170.260.10">
    <property type="entry name" value="paz domain"/>
    <property type="match status" value="1"/>
</dbReference>
<dbReference type="Gene3D" id="3.40.50.2300">
    <property type="match status" value="1"/>
</dbReference>
<dbReference type="AlphaFoldDB" id="A0AAD7J7Q8"/>
<dbReference type="SMART" id="SM01163">
    <property type="entry name" value="DUF1785"/>
    <property type="match status" value="1"/>
</dbReference>
<dbReference type="InterPro" id="IPR032474">
    <property type="entry name" value="Argonaute_N"/>
</dbReference>
<dbReference type="PANTHER" id="PTHR22891">
    <property type="entry name" value="EUKARYOTIC TRANSLATION INITIATION FACTOR 2C"/>
    <property type="match status" value="1"/>
</dbReference>
<proteinExistence type="predicted"/>
<dbReference type="Pfam" id="PF02171">
    <property type="entry name" value="Piwi"/>
    <property type="match status" value="1"/>
</dbReference>
<dbReference type="InterPro" id="IPR032473">
    <property type="entry name" value="Argonaute_Mid_dom"/>
</dbReference>
<evidence type="ECO:0000259" key="2">
    <source>
        <dbReference type="PROSITE" id="PS50822"/>
    </source>
</evidence>
<dbReference type="Pfam" id="PF16486">
    <property type="entry name" value="ArgoN"/>
    <property type="match status" value="1"/>
</dbReference>
<gene>
    <name evidence="3" type="ORF">DFH07DRAFT_820349</name>
</gene>
<dbReference type="EMBL" id="JARJLG010000060">
    <property type="protein sequence ID" value="KAJ7756889.1"/>
    <property type="molecule type" value="Genomic_DNA"/>
</dbReference>
<feature type="domain" description="PAZ" evidence="1">
    <location>
        <begin position="199"/>
        <end position="315"/>
    </location>
</feature>
<dbReference type="SUPFAM" id="SSF101690">
    <property type="entry name" value="PAZ domain"/>
    <property type="match status" value="1"/>
</dbReference>
<comment type="caution">
    <text evidence="3">The sequence shown here is derived from an EMBL/GenBank/DDBJ whole genome shotgun (WGS) entry which is preliminary data.</text>
</comment>
<dbReference type="InterPro" id="IPR003100">
    <property type="entry name" value="PAZ_dom"/>
</dbReference>
<dbReference type="GO" id="GO:0003723">
    <property type="term" value="F:RNA binding"/>
    <property type="evidence" value="ECO:0007669"/>
    <property type="project" value="InterPro"/>
</dbReference>
<dbReference type="InterPro" id="IPR036397">
    <property type="entry name" value="RNaseH_sf"/>
</dbReference>
<dbReference type="CDD" id="cd02846">
    <property type="entry name" value="PAZ_argonaute_like"/>
    <property type="match status" value="1"/>
</dbReference>
<dbReference type="InterPro" id="IPR014811">
    <property type="entry name" value="ArgoL1"/>
</dbReference>
<feature type="domain" description="Piwi" evidence="2">
    <location>
        <begin position="495"/>
        <end position="806"/>
    </location>
</feature>
<reference evidence="3" key="1">
    <citation type="submission" date="2023-03" db="EMBL/GenBank/DDBJ databases">
        <title>Massive genome expansion in bonnet fungi (Mycena s.s.) driven by repeated elements and novel gene families across ecological guilds.</title>
        <authorList>
            <consortium name="Lawrence Berkeley National Laboratory"/>
            <person name="Harder C.B."/>
            <person name="Miyauchi S."/>
            <person name="Viragh M."/>
            <person name="Kuo A."/>
            <person name="Thoen E."/>
            <person name="Andreopoulos B."/>
            <person name="Lu D."/>
            <person name="Skrede I."/>
            <person name="Drula E."/>
            <person name="Henrissat B."/>
            <person name="Morin E."/>
            <person name="Kohler A."/>
            <person name="Barry K."/>
            <person name="LaButti K."/>
            <person name="Morin E."/>
            <person name="Salamov A."/>
            <person name="Lipzen A."/>
            <person name="Mereny Z."/>
            <person name="Hegedus B."/>
            <person name="Baldrian P."/>
            <person name="Stursova M."/>
            <person name="Weitz H."/>
            <person name="Taylor A."/>
            <person name="Grigoriev I.V."/>
            <person name="Nagy L.G."/>
            <person name="Martin F."/>
            <person name="Kauserud H."/>
        </authorList>
    </citation>
    <scope>NUCLEOTIDE SEQUENCE</scope>
    <source>
        <strain evidence="3">CBHHK188m</strain>
    </source>
</reference>
<accession>A0AAD7J7Q8</accession>
<dbReference type="PROSITE" id="PS50821">
    <property type="entry name" value="PAZ"/>
    <property type="match status" value="1"/>
</dbReference>
<evidence type="ECO:0000313" key="4">
    <source>
        <dbReference type="Proteomes" id="UP001215280"/>
    </source>
</evidence>
<protein>
    <submittedName>
        <fullName evidence="3">Argonaute-like protein</fullName>
    </submittedName>
</protein>
<sequence>MAGTPVSVITNSFLIQTLPTKTYFQYDIFSSEEKLPNPAKRQRLIHALQTSAYPTVFSPRVVYDGGRLLYSSHAIRDGAFRVHGSNQSAPPDAPGWYNIRIARTAGKDVHPIHVAQLMKGQVNDESLTAANLVQLLLCQAANLRHPNTGRAYFNPEGKQTINGMAVELWRGFFQAVRPTVSRILVTVDVTVAAMYMPGPLIDVALAVLNARDPRRLAIRDERSDDFKRLERHFKKRLIMVKTSGNRTKTVHGLVPGPVGQYEFQPGSGSATTVGAHYQAAHNIRLAFPDTIGVVTSGRGAPFKVVIPIELCTMLPGQLYKKKLPPDATATVVGFAAMRPADRLRTIRRGTSTSAARPGELLSPVQEYANSEFMVEAGMLVDQNTISISGRMLPVPSLIYNNRKQVSPRDGGWNVVGSRLYAPQNMLKWAVVNFDPHHIPQQVLQGAARNLAHCCQELGMRVEQPRSVRSGSGHDVQRVIAQVVGDFGGHAADIDMILVFLPSKADDIRTRVKWVCDIKEGIRSQCLREPKVQKANNQYWNNVALKLNARLGGANALVDSPALRDLQSKPFMIMGADVAHPSPGTARPSVSSLVWSHDQHGAAYCATTRLQEPRTEIIDIENLMEMVAIAITMFGSKHKVAPASIVFYRDGVSEGEFHQVQKCEIKAVENAIDDVWKKRDIKEAKPKLTFVVVGKRHHVTFFPSEERNGDRSGNCRAGLVVDDKGLTNPQFPNGDFYLQSHSAIKGTSRSAHYTVLKDDVFGGNIAKLQELSFALCHIYAKATRSVSIPAPVYYADLACGRAKFHIDPSMDLDIDGSTTTGGEGFVLGAWTGAYEPINTNIRASMYFL</sequence>
<evidence type="ECO:0000259" key="1">
    <source>
        <dbReference type="PROSITE" id="PS50821"/>
    </source>
</evidence>
<dbReference type="InterPro" id="IPR036085">
    <property type="entry name" value="PAZ_dom_sf"/>
</dbReference>
<dbReference type="Proteomes" id="UP001215280">
    <property type="component" value="Unassembled WGS sequence"/>
</dbReference>
<keyword evidence="4" id="KW-1185">Reference proteome</keyword>
<evidence type="ECO:0000313" key="3">
    <source>
        <dbReference type="EMBL" id="KAJ7756889.1"/>
    </source>
</evidence>
<dbReference type="Pfam" id="PF08699">
    <property type="entry name" value="ArgoL1"/>
    <property type="match status" value="1"/>
</dbReference>